<comment type="caution">
    <text evidence="1">The sequence shown here is derived from an EMBL/GenBank/DDBJ whole genome shotgun (WGS) entry which is preliminary data.</text>
</comment>
<gene>
    <name evidence="1" type="ORF">CHA01nite_36590</name>
</gene>
<dbReference type="AlphaFoldDB" id="A0A511YRW3"/>
<dbReference type="Proteomes" id="UP000321863">
    <property type="component" value="Unassembled WGS sequence"/>
</dbReference>
<dbReference type="EMBL" id="BJYJ01000038">
    <property type="protein sequence ID" value="GEN77919.1"/>
    <property type="molecule type" value="Genomic_DNA"/>
</dbReference>
<reference evidence="1 2" key="1">
    <citation type="submission" date="2019-07" db="EMBL/GenBank/DDBJ databases">
        <title>Whole genome shotgun sequence of Chryseobacterium hagamense NBRC 105253.</title>
        <authorList>
            <person name="Hosoyama A."/>
            <person name="Uohara A."/>
            <person name="Ohji S."/>
            <person name="Ichikawa N."/>
        </authorList>
    </citation>
    <scope>NUCLEOTIDE SEQUENCE [LARGE SCALE GENOMIC DNA]</scope>
    <source>
        <strain evidence="1 2">NBRC 105253</strain>
    </source>
</reference>
<name>A0A511YRW3_9FLAO</name>
<protein>
    <submittedName>
        <fullName evidence="1">Uncharacterized protein</fullName>
    </submittedName>
</protein>
<dbReference type="OrthoDB" id="1257136at2"/>
<dbReference type="RefSeq" id="WP_146944146.1">
    <property type="nucleotide sequence ID" value="NZ_BJYJ01000038.1"/>
</dbReference>
<keyword evidence="2" id="KW-1185">Reference proteome</keyword>
<sequence length="127" mass="14847">MGLTYYLKFKTKLDEKKELNKIINNTNPLFLISHPSSSVFGYVEGYFNGEYIDLNLGKASFISFDVLDKEANSIMLRKSLLQTVHKICNDIYPNEDYFFDLNGDFIFEKREKGVITRNNDTDFYDNL</sequence>
<evidence type="ECO:0000313" key="1">
    <source>
        <dbReference type="EMBL" id="GEN77919.1"/>
    </source>
</evidence>
<organism evidence="1 2">
    <name type="scientific">Chryseobacterium hagamense</name>
    <dbReference type="NCBI Taxonomy" id="395935"/>
    <lineage>
        <taxon>Bacteria</taxon>
        <taxon>Pseudomonadati</taxon>
        <taxon>Bacteroidota</taxon>
        <taxon>Flavobacteriia</taxon>
        <taxon>Flavobacteriales</taxon>
        <taxon>Weeksellaceae</taxon>
        <taxon>Chryseobacterium group</taxon>
        <taxon>Chryseobacterium</taxon>
    </lineage>
</organism>
<evidence type="ECO:0000313" key="2">
    <source>
        <dbReference type="Proteomes" id="UP000321863"/>
    </source>
</evidence>
<proteinExistence type="predicted"/>
<accession>A0A511YRW3</accession>